<comment type="caution">
    <text evidence="1">The sequence shown here is derived from an EMBL/GenBank/DDBJ whole genome shotgun (WGS) entry which is preliminary data.</text>
</comment>
<proteinExistence type="predicted"/>
<protein>
    <submittedName>
        <fullName evidence="1">Uncharacterized protein</fullName>
    </submittedName>
</protein>
<dbReference type="AlphaFoldDB" id="A0A7W4YL57"/>
<evidence type="ECO:0000313" key="2">
    <source>
        <dbReference type="Proteomes" id="UP000529310"/>
    </source>
</evidence>
<gene>
    <name evidence="1" type="ORF">FHX49_000641</name>
</gene>
<keyword evidence="2" id="KW-1185">Reference proteome</keyword>
<dbReference type="Proteomes" id="UP000529310">
    <property type="component" value="Unassembled WGS sequence"/>
</dbReference>
<evidence type="ECO:0000313" key="1">
    <source>
        <dbReference type="EMBL" id="MBB2975100.1"/>
    </source>
</evidence>
<organism evidence="1 2">
    <name type="scientific">Microbacterium endophyticum</name>
    <dbReference type="NCBI Taxonomy" id="1526412"/>
    <lineage>
        <taxon>Bacteria</taxon>
        <taxon>Bacillati</taxon>
        <taxon>Actinomycetota</taxon>
        <taxon>Actinomycetes</taxon>
        <taxon>Micrococcales</taxon>
        <taxon>Microbacteriaceae</taxon>
        <taxon>Microbacterium</taxon>
    </lineage>
</organism>
<dbReference type="RefSeq" id="WP_165141838.1">
    <property type="nucleotide sequence ID" value="NZ_CP049255.1"/>
</dbReference>
<reference evidence="1 2" key="1">
    <citation type="submission" date="2020-08" db="EMBL/GenBank/DDBJ databases">
        <title>Sequencing the genomes of 1000 actinobacteria strains.</title>
        <authorList>
            <person name="Klenk H.-P."/>
        </authorList>
    </citation>
    <scope>NUCLEOTIDE SEQUENCE [LARGE SCALE GENOMIC DNA]</scope>
    <source>
        <strain evidence="1 2">DSM 27099</strain>
    </source>
</reference>
<accession>A0A7W4YL57</accession>
<dbReference type="EMBL" id="JACHWQ010000001">
    <property type="protein sequence ID" value="MBB2975100.1"/>
    <property type="molecule type" value="Genomic_DNA"/>
</dbReference>
<name>A0A7W4YL57_9MICO</name>
<sequence>METLTPTTQHGRTMRMDIHEIVRELNASLGPTLVASLAGSKDSKLPIRWAKDDGPEPRSDATRRLTFAHRQWTLLAAADGEHVARQWFIGGNPQLREDTPITAIREDRHSAVAEAAESFIAGSAAA</sequence>